<keyword evidence="6" id="KW-0443">Lipid metabolism</keyword>
<dbReference type="GO" id="GO:0016020">
    <property type="term" value="C:membrane"/>
    <property type="evidence" value="ECO:0007669"/>
    <property type="project" value="GOC"/>
</dbReference>
<organism evidence="10">
    <name type="scientific">candidate division WOR-3 bacterium</name>
    <dbReference type="NCBI Taxonomy" id="2052148"/>
    <lineage>
        <taxon>Bacteria</taxon>
        <taxon>Bacteria division WOR-3</taxon>
    </lineage>
</organism>
<dbReference type="AlphaFoldDB" id="A0A7C3IN43"/>
<evidence type="ECO:0000259" key="8">
    <source>
        <dbReference type="Pfam" id="PF13720"/>
    </source>
</evidence>
<dbReference type="Gene3D" id="1.20.1180.10">
    <property type="entry name" value="Udp N-acetylglucosamine O-acyltransferase, C-terminal domain"/>
    <property type="match status" value="1"/>
</dbReference>
<dbReference type="InterPro" id="IPR001451">
    <property type="entry name" value="Hexapep"/>
</dbReference>
<evidence type="ECO:0000256" key="3">
    <source>
        <dbReference type="ARBA" id="ARBA00022556"/>
    </source>
</evidence>
<evidence type="ECO:0000313" key="10">
    <source>
        <dbReference type="EMBL" id="HFJ54196.1"/>
    </source>
</evidence>
<dbReference type="PIRSF" id="PIRSF000456">
    <property type="entry name" value="UDP-GlcNAc_acltr"/>
    <property type="match status" value="1"/>
</dbReference>
<dbReference type="InterPro" id="IPR011004">
    <property type="entry name" value="Trimer_LpxA-like_sf"/>
</dbReference>
<evidence type="ECO:0000256" key="1">
    <source>
        <dbReference type="ARBA" id="ARBA00022490"/>
    </source>
</evidence>
<keyword evidence="5" id="KW-0677">Repeat</keyword>
<sequence length="259" mass="27984">MQCHGNRCGPLIHPTAIISPQAQLAPDCEIGPFCVLEGRVTVGARTRLKTGVVIGAEPMDRKYQGEPTAVNIGTDNIIFEYATVHRATGPDNATSIGDRNFIMSYVHIAHNCRIGSDCVLTSGVLLGGYVEIEDGANIGGRTGVHQFCRIGKLAMVGAHSYVNQDIPPFALAAGNPCRILDINRTGLERAGFSPEKITIIRDAFRLIFRSGLLPDTALARIEVELLSGPAEAEIRHLLEFCRNSKRGILLKSSPEQEGQ</sequence>
<dbReference type="EMBL" id="DSTU01000007">
    <property type="protein sequence ID" value="HFJ54196.1"/>
    <property type="molecule type" value="Genomic_DNA"/>
</dbReference>
<keyword evidence="2" id="KW-0444">Lipid biosynthesis</keyword>
<dbReference type="PANTHER" id="PTHR43480:SF1">
    <property type="entry name" value="ACYL-[ACYL-CARRIER-PROTEIN]--UDP-N-ACETYLGLUCOSAMINE O-ACYLTRANSFERASE, MITOCHONDRIAL-RELATED"/>
    <property type="match status" value="1"/>
</dbReference>
<dbReference type="PROSITE" id="PS00101">
    <property type="entry name" value="HEXAPEP_TRANSFERASES"/>
    <property type="match status" value="1"/>
</dbReference>
<feature type="domain" description="UDP N-acetylglucosamine O-acyltransferase C-terminal" evidence="8">
    <location>
        <begin position="165"/>
        <end position="248"/>
    </location>
</feature>
<dbReference type="InterPro" id="IPR018357">
    <property type="entry name" value="Hexapep_transf_CS"/>
</dbReference>
<evidence type="ECO:0000256" key="4">
    <source>
        <dbReference type="ARBA" id="ARBA00022679"/>
    </source>
</evidence>
<comment type="caution">
    <text evidence="10">The sequence shown here is derived from an EMBL/GenBank/DDBJ whole genome shotgun (WGS) entry which is preliminary data.</text>
</comment>
<dbReference type="NCBIfam" id="NF003657">
    <property type="entry name" value="PRK05289.1"/>
    <property type="match status" value="1"/>
</dbReference>
<accession>A0A7C3IN43</accession>
<dbReference type="PANTHER" id="PTHR43480">
    <property type="entry name" value="ACYL-[ACYL-CARRIER-PROTEIN]--UDP-N-ACETYLGLUCOSAMINE O-ACYLTRANSFERASE"/>
    <property type="match status" value="1"/>
</dbReference>
<dbReference type="GO" id="GO:0009245">
    <property type="term" value="P:lipid A biosynthetic process"/>
    <property type="evidence" value="ECO:0007669"/>
    <property type="project" value="UniProtKB-KW"/>
</dbReference>
<name>A0A7C3IN43_UNCW3</name>
<evidence type="ECO:0000256" key="5">
    <source>
        <dbReference type="ARBA" id="ARBA00022737"/>
    </source>
</evidence>
<reference evidence="10" key="1">
    <citation type="journal article" date="2020" name="mSystems">
        <title>Genome- and Community-Level Interaction Insights into Carbon Utilization and Element Cycling Functions of Hydrothermarchaeota in Hydrothermal Sediment.</title>
        <authorList>
            <person name="Zhou Z."/>
            <person name="Liu Y."/>
            <person name="Xu W."/>
            <person name="Pan J."/>
            <person name="Luo Z.H."/>
            <person name="Li M."/>
        </authorList>
    </citation>
    <scope>NUCLEOTIDE SEQUENCE [LARGE SCALE GENOMIC DNA]</scope>
    <source>
        <strain evidence="9">SpSt-265</strain>
        <strain evidence="10">SpSt-465</strain>
    </source>
</reference>
<dbReference type="Gene3D" id="2.160.10.10">
    <property type="entry name" value="Hexapeptide repeat proteins"/>
    <property type="match status" value="1"/>
</dbReference>
<proteinExistence type="predicted"/>
<evidence type="ECO:0000256" key="6">
    <source>
        <dbReference type="ARBA" id="ARBA00023098"/>
    </source>
</evidence>
<protein>
    <submittedName>
        <fullName evidence="10">Acyl-ACP--UDP-N-acetylglucosamine O-acyltransferase</fullName>
        <ecNumber evidence="10">2.3.1.129</ecNumber>
    </submittedName>
</protein>
<dbReference type="Pfam" id="PF13720">
    <property type="entry name" value="Acetyltransf_11"/>
    <property type="match status" value="1"/>
</dbReference>
<dbReference type="EC" id="2.3.1.129" evidence="10"/>
<evidence type="ECO:0000256" key="7">
    <source>
        <dbReference type="ARBA" id="ARBA00023315"/>
    </source>
</evidence>
<evidence type="ECO:0000256" key="2">
    <source>
        <dbReference type="ARBA" id="ARBA00022516"/>
    </source>
</evidence>
<keyword evidence="7 10" id="KW-0012">Acyltransferase</keyword>
<dbReference type="InterPro" id="IPR037157">
    <property type="entry name" value="Acetyltransf_C_sf"/>
</dbReference>
<gene>
    <name evidence="9" type="ORF">ENP94_03885</name>
    <name evidence="10" type="ORF">ENS16_05860</name>
</gene>
<dbReference type="EMBL" id="DSLG01000004">
    <property type="protein sequence ID" value="HEA87134.1"/>
    <property type="molecule type" value="Genomic_DNA"/>
</dbReference>
<keyword evidence="3" id="KW-0441">Lipid A biosynthesis</keyword>
<evidence type="ECO:0000313" key="9">
    <source>
        <dbReference type="EMBL" id="HEA87134.1"/>
    </source>
</evidence>
<dbReference type="Pfam" id="PF00132">
    <property type="entry name" value="Hexapep"/>
    <property type="match status" value="1"/>
</dbReference>
<dbReference type="GO" id="GO:0008780">
    <property type="term" value="F:acyl-[acyl-carrier-protein]-UDP-N-acetylglucosamine O-acyltransferase activity"/>
    <property type="evidence" value="ECO:0007669"/>
    <property type="project" value="UniProtKB-EC"/>
</dbReference>
<dbReference type="InterPro" id="IPR010137">
    <property type="entry name" value="Lipid_A_LpxA"/>
</dbReference>
<keyword evidence="1" id="KW-0963">Cytoplasm</keyword>
<keyword evidence="4 10" id="KW-0808">Transferase</keyword>
<dbReference type="SUPFAM" id="SSF51161">
    <property type="entry name" value="Trimeric LpxA-like enzymes"/>
    <property type="match status" value="1"/>
</dbReference>
<dbReference type="InterPro" id="IPR029098">
    <property type="entry name" value="Acetyltransf_C"/>
</dbReference>